<evidence type="ECO:0000313" key="9">
    <source>
        <dbReference type="EMBL" id="SEW22352.1"/>
    </source>
</evidence>
<gene>
    <name evidence="9" type="ORF">SAMN04488122_1249</name>
</gene>
<dbReference type="InterPro" id="IPR039426">
    <property type="entry name" value="TonB-dep_rcpt-like"/>
</dbReference>
<feature type="chain" id="PRO_5011726909" evidence="7">
    <location>
        <begin position="26"/>
        <end position="1116"/>
    </location>
</feature>
<keyword evidence="10" id="KW-1185">Reference proteome</keyword>
<keyword evidence="3" id="KW-1134">Transmembrane beta strand</keyword>
<reference evidence="10" key="1">
    <citation type="submission" date="2016-10" db="EMBL/GenBank/DDBJ databases">
        <authorList>
            <person name="Varghese N."/>
            <person name="Submissions S."/>
        </authorList>
    </citation>
    <scope>NUCLEOTIDE SEQUENCE [LARGE SCALE GENOMIC DNA]</scope>
    <source>
        <strain evidence="10">DSM 3695</strain>
    </source>
</reference>
<feature type="signal peptide" evidence="7">
    <location>
        <begin position="1"/>
        <end position="25"/>
    </location>
</feature>
<evidence type="ECO:0000256" key="7">
    <source>
        <dbReference type="SAM" id="SignalP"/>
    </source>
</evidence>
<sequence length="1116" mass="122667">MHKKIWRNLISMLCCVLIFPAALFAQETTADIAGTIGSKEGPVPGASIVATHVPTGTKYSTVSRKDGRYNLPNLRIGGPYVISVSYIGFKDEKRDNIFLSLGQDFKADINLQASTSNLTEIVVTSVAQNKVINRARTGSQEVITRSQMDRLPTISRSMQDFTKLTPSANGLNIGGRSNQLNNITVDGANFNNSFGLQATLGSQTASQPISLEALEQIQVNVSPYDVRQGGFSGAGINSVTKSGTNTFKGAVYTYIQTPGLQGLKVGNATVPKPDFNYNLRGFNVGGAIIPSKLFFFISAEQERIKAPATSLVANKPGNVAGGNVSQAVADTLDALKQFLMSKYGYNPGDYQNYTYRTQSDKVTFKVDWNVNDHNTFTFKYSYLKSFKDIPASNSGAPGGGAVGSGRQPSATGLPFSGSGYTINNNFNIFIAELNTRIGNRASNKLQIGYSAMRDFRAALSAGNFPLVDIMNGQGASYTAFGYEPFTYNNKLNTNVYQFSDIFTMYKGKHEITIGTQNYYKTFLNGFAPNYNGNYRFNTLTDFYASANSGALTTSRYALSYVTTKDKAFPYAKINMLELGAFIQDKWSVTNFFTLTYGLRVDVPVIGSTFDKNDSLAALTFRDGIKVDVGRAPKTTPLLSPRIGFNWDITHDGKTQLRGGAGLFAGPPPAVWISNQAANNGVQFGSFTAQTSTTPNVPTIPYPFNPDPNAYKAGLEGALSYQYNIAVTDRNFKYPQVLKATLAVDRQLPWGVIGTLEFNYSKDINAVYFQNINLPATGFQLDSTPDHRLRYSSSKIYAGNSLSNPNISDAILMRNTNKGYSYFATIQLQKNLPNLYLSAAYTYSKARSVNDGGTIAQSNWRDRPVAGDPNENVLGYSNYYMPHRVVAAATYRFTWAKHFATSVGVIYEAAPSVNGLYSATSYTYNGDVNNDGSGGNNDLIYIPKTKNDIKLVPVGYGDKTYNPATNADKRTADIIWNQLDNFIKQDNYLSGHRGQYAERNAVVLPFAKRMDLNITQDIFVFSGKDKTKHTLRISFDIINFGNFLNKRWGISKIPNLPSFLKYEGQYKDPSGNTTNAAAYSFPYLDATNQIPLTSSFRDNTGTISRWQGQLGIRYMFN</sequence>
<dbReference type="STRING" id="29529.SAMN04488122_1249"/>
<evidence type="ECO:0000313" key="10">
    <source>
        <dbReference type="Proteomes" id="UP000199310"/>
    </source>
</evidence>
<evidence type="ECO:0000256" key="2">
    <source>
        <dbReference type="ARBA" id="ARBA00022448"/>
    </source>
</evidence>
<dbReference type="GO" id="GO:0009279">
    <property type="term" value="C:cell outer membrane"/>
    <property type="evidence" value="ECO:0007669"/>
    <property type="project" value="UniProtKB-SubCell"/>
</dbReference>
<proteinExistence type="predicted"/>
<dbReference type="Gene3D" id="2.40.170.20">
    <property type="entry name" value="TonB-dependent receptor, beta-barrel domain"/>
    <property type="match status" value="1"/>
</dbReference>
<protein>
    <submittedName>
        <fullName evidence="9">Outer membrane receptor proteins, mostly Fe transport</fullName>
    </submittedName>
</protein>
<dbReference type="Proteomes" id="UP000199310">
    <property type="component" value="Unassembled WGS sequence"/>
</dbReference>
<dbReference type="Pfam" id="PF25183">
    <property type="entry name" value="OMP_b-brl_4"/>
    <property type="match status" value="1"/>
</dbReference>
<name>A0A1I0Q6Y3_9BACT</name>
<feature type="domain" description="TonB-dependent transporter Oar-like beta-barrel" evidence="8">
    <location>
        <begin position="239"/>
        <end position="1032"/>
    </location>
</feature>
<dbReference type="GO" id="GO:0044718">
    <property type="term" value="P:siderophore transmembrane transport"/>
    <property type="evidence" value="ECO:0007669"/>
    <property type="project" value="TreeGrafter"/>
</dbReference>
<dbReference type="Pfam" id="PF13620">
    <property type="entry name" value="CarboxypepD_reg"/>
    <property type="match status" value="1"/>
</dbReference>
<accession>A0A1I0Q6Y3</accession>
<dbReference type="InterPro" id="IPR036942">
    <property type="entry name" value="Beta-barrel_TonB_sf"/>
</dbReference>
<keyword evidence="7" id="KW-0732">Signal</keyword>
<evidence type="ECO:0000256" key="6">
    <source>
        <dbReference type="ARBA" id="ARBA00023237"/>
    </source>
</evidence>
<organism evidence="9 10">
    <name type="scientific">Chitinophaga arvensicola</name>
    <dbReference type="NCBI Taxonomy" id="29529"/>
    <lineage>
        <taxon>Bacteria</taxon>
        <taxon>Pseudomonadati</taxon>
        <taxon>Bacteroidota</taxon>
        <taxon>Chitinophagia</taxon>
        <taxon>Chitinophagales</taxon>
        <taxon>Chitinophagaceae</taxon>
        <taxon>Chitinophaga</taxon>
    </lineage>
</organism>
<dbReference type="PANTHER" id="PTHR30069:SF46">
    <property type="entry name" value="OAR PROTEIN"/>
    <property type="match status" value="1"/>
</dbReference>
<evidence type="ECO:0000256" key="4">
    <source>
        <dbReference type="ARBA" id="ARBA00022692"/>
    </source>
</evidence>
<dbReference type="EMBL" id="FOJG01000001">
    <property type="protein sequence ID" value="SEW22352.1"/>
    <property type="molecule type" value="Genomic_DNA"/>
</dbReference>
<keyword evidence="6" id="KW-0998">Cell outer membrane</keyword>
<keyword evidence="2" id="KW-0813">Transport</keyword>
<evidence type="ECO:0000256" key="5">
    <source>
        <dbReference type="ARBA" id="ARBA00023136"/>
    </source>
</evidence>
<evidence type="ECO:0000256" key="1">
    <source>
        <dbReference type="ARBA" id="ARBA00004571"/>
    </source>
</evidence>
<dbReference type="RefSeq" id="WP_245752395.1">
    <property type="nucleotide sequence ID" value="NZ_FOJG01000001.1"/>
</dbReference>
<dbReference type="PANTHER" id="PTHR30069">
    <property type="entry name" value="TONB-DEPENDENT OUTER MEMBRANE RECEPTOR"/>
    <property type="match status" value="1"/>
</dbReference>
<evidence type="ECO:0000259" key="8">
    <source>
        <dbReference type="Pfam" id="PF25183"/>
    </source>
</evidence>
<dbReference type="InterPro" id="IPR008969">
    <property type="entry name" value="CarboxyPept-like_regulatory"/>
</dbReference>
<dbReference type="SUPFAM" id="SSF49464">
    <property type="entry name" value="Carboxypeptidase regulatory domain-like"/>
    <property type="match status" value="1"/>
</dbReference>
<dbReference type="GO" id="GO:0015344">
    <property type="term" value="F:siderophore uptake transmembrane transporter activity"/>
    <property type="evidence" value="ECO:0007669"/>
    <property type="project" value="TreeGrafter"/>
</dbReference>
<dbReference type="Gene3D" id="2.60.40.1120">
    <property type="entry name" value="Carboxypeptidase-like, regulatory domain"/>
    <property type="match status" value="1"/>
</dbReference>
<keyword evidence="5" id="KW-0472">Membrane</keyword>
<keyword evidence="4" id="KW-0812">Transmembrane</keyword>
<dbReference type="SUPFAM" id="SSF56935">
    <property type="entry name" value="Porins"/>
    <property type="match status" value="1"/>
</dbReference>
<dbReference type="AlphaFoldDB" id="A0A1I0Q6Y3"/>
<keyword evidence="9" id="KW-0675">Receptor</keyword>
<dbReference type="InterPro" id="IPR057601">
    <property type="entry name" value="Oar-like_b-barrel"/>
</dbReference>
<evidence type="ECO:0000256" key="3">
    <source>
        <dbReference type="ARBA" id="ARBA00022452"/>
    </source>
</evidence>
<comment type="subcellular location">
    <subcellularLocation>
        <location evidence="1">Cell outer membrane</location>
        <topology evidence="1">Multi-pass membrane protein</topology>
    </subcellularLocation>
</comment>